<feature type="transmembrane region" description="Helical" evidence="7">
    <location>
        <begin position="37"/>
        <end position="55"/>
    </location>
</feature>
<feature type="transmembrane region" description="Helical" evidence="7">
    <location>
        <begin position="133"/>
        <end position="153"/>
    </location>
</feature>
<feature type="transmembrane region" description="Helical" evidence="7">
    <location>
        <begin position="237"/>
        <end position="257"/>
    </location>
</feature>
<keyword evidence="6 7" id="KW-0472">Membrane</keyword>
<dbReference type="OrthoDB" id="9777044at2"/>
<dbReference type="STRING" id="1844.UG56_000505"/>
<dbReference type="GO" id="GO:0033281">
    <property type="term" value="C:TAT protein transport complex"/>
    <property type="evidence" value="ECO:0007669"/>
    <property type="project" value="UniProtKB-UniRule"/>
</dbReference>
<comment type="subcellular location">
    <subcellularLocation>
        <location evidence="7">Cell membrane</location>
        <topology evidence="7">Multi-pass membrane protein</topology>
    </subcellularLocation>
    <subcellularLocation>
        <location evidence="1">Membrane</location>
        <topology evidence="1">Multi-pass membrane protein</topology>
    </subcellularLocation>
</comment>
<evidence type="ECO:0000256" key="4">
    <source>
        <dbReference type="ARBA" id="ARBA00022989"/>
    </source>
</evidence>
<dbReference type="NCBIfam" id="TIGR00945">
    <property type="entry name" value="tatC"/>
    <property type="match status" value="1"/>
</dbReference>
<dbReference type="EMBL" id="JZDQ02000001">
    <property type="protein sequence ID" value="OIJ28748.1"/>
    <property type="molecule type" value="Genomic_DNA"/>
</dbReference>
<keyword evidence="7" id="KW-0813">Transport</keyword>
<evidence type="ECO:0000256" key="5">
    <source>
        <dbReference type="ARBA" id="ARBA00023010"/>
    </source>
</evidence>
<keyword evidence="2 7" id="KW-0812">Transmembrane</keyword>
<dbReference type="GO" id="GO:0065002">
    <property type="term" value="P:intracellular protein transmembrane transport"/>
    <property type="evidence" value="ECO:0007669"/>
    <property type="project" value="TreeGrafter"/>
</dbReference>
<feature type="transmembrane region" description="Helical" evidence="7">
    <location>
        <begin position="213"/>
        <end position="231"/>
    </location>
</feature>
<dbReference type="HAMAP" id="MF_00902">
    <property type="entry name" value="TatC"/>
    <property type="match status" value="1"/>
</dbReference>
<evidence type="ECO:0000313" key="8">
    <source>
        <dbReference type="EMBL" id="OIJ28748.1"/>
    </source>
</evidence>
<comment type="similarity">
    <text evidence="7">Belongs to the TatC family.</text>
</comment>
<dbReference type="Pfam" id="PF00902">
    <property type="entry name" value="TatC"/>
    <property type="match status" value="1"/>
</dbReference>
<feature type="transmembrane region" description="Helical" evidence="7">
    <location>
        <begin position="92"/>
        <end position="113"/>
    </location>
</feature>
<comment type="subunit">
    <text evidence="7">The Tat system comprises two distinct complexes: a TatABC complex, containing multiple copies of TatA, TatB and TatC subunits, and a separate TatA complex, containing only TatA subunits. Substrates initially bind to the TatABC complex, which probably triggers association of the separate TatA complex to form the active translocon.</text>
</comment>
<dbReference type="PRINTS" id="PR01840">
    <property type="entry name" value="TATCFAMILY"/>
</dbReference>
<dbReference type="GO" id="GO:0043953">
    <property type="term" value="P:protein transport by the Tat complex"/>
    <property type="evidence" value="ECO:0007669"/>
    <property type="project" value="UniProtKB-UniRule"/>
</dbReference>
<accession>A0A1J4NB18</accession>
<evidence type="ECO:0000256" key="6">
    <source>
        <dbReference type="ARBA" id="ARBA00023136"/>
    </source>
</evidence>
<keyword evidence="9" id="KW-1185">Reference proteome</keyword>
<comment type="function">
    <text evidence="7">Part of the twin-arginine translocation (Tat) system that transports large folded proteins containing a characteristic twin-arginine motif in their signal peptide across membranes. Together with TatB, TatC is part of a receptor directly interacting with Tat signal peptides.</text>
</comment>
<dbReference type="RefSeq" id="WP_052693181.1">
    <property type="nucleotide sequence ID" value="NZ_JZDQ02000001.1"/>
</dbReference>
<keyword evidence="5 7" id="KW-0811">Translocation</keyword>
<dbReference type="GO" id="GO:0009977">
    <property type="term" value="F:proton motive force dependent protein transmembrane transporter activity"/>
    <property type="evidence" value="ECO:0007669"/>
    <property type="project" value="TreeGrafter"/>
</dbReference>
<organism evidence="8 9">
    <name type="scientific">Nocardioides luteus</name>
    <dbReference type="NCBI Taxonomy" id="1844"/>
    <lineage>
        <taxon>Bacteria</taxon>
        <taxon>Bacillati</taxon>
        <taxon>Actinomycetota</taxon>
        <taxon>Actinomycetes</taxon>
        <taxon>Propionibacteriales</taxon>
        <taxon>Nocardioidaceae</taxon>
        <taxon>Nocardioides</taxon>
    </lineage>
</organism>
<feature type="transmembrane region" description="Helical" evidence="7">
    <location>
        <begin position="180"/>
        <end position="201"/>
    </location>
</feature>
<proteinExistence type="inferred from homology"/>
<keyword evidence="3 7" id="KW-0653">Protein transport</keyword>
<evidence type="ECO:0000256" key="7">
    <source>
        <dbReference type="HAMAP-Rule" id="MF_00902"/>
    </source>
</evidence>
<comment type="caution">
    <text evidence="8">The sequence shown here is derived from an EMBL/GenBank/DDBJ whole genome shotgun (WGS) entry which is preliminary data.</text>
</comment>
<evidence type="ECO:0000256" key="1">
    <source>
        <dbReference type="ARBA" id="ARBA00004141"/>
    </source>
</evidence>
<gene>
    <name evidence="7" type="primary">tatC</name>
    <name evidence="8" type="ORF">UG56_000505</name>
</gene>
<reference evidence="8" key="1">
    <citation type="submission" date="2016-10" db="EMBL/GenBank/DDBJ databases">
        <title>Draft Genome Sequence of Nocardioides luteus Strain BAFB, an Alkane-Degrading Bacterium Isolated from JP-7 Polluted Soil.</title>
        <authorList>
            <person name="Brown L."/>
            <person name="Ruiz O.N."/>
            <person name="Gunasekera T."/>
        </authorList>
    </citation>
    <scope>NUCLEOTIDE SEQUENCE [LARGE SCALE GENOMIC DNA]</scope>
    <source>
        <strain evidence="8">BAFB</strain>
    </source>
</reference>
<dbReference type="PANTHER" id="PTHR30371:SF0">
    <property type="entry name" value="SEC-INDEPENDENT PROTEIN TRANSLOCASE PROTEIN TATC, CHLOROPLASTIC-RELATED"/>
    <property type="match status" value="1"/>
</dbReference>
<keyword evidence="7" id="KW-1003">Cell membrane</keyword>
<protein>
    <recommendedName>
        <fullName evidence="7">Sec-independent protein translocase protein TatC</fullName>
    </recommendedName>
</protein>
<dbReference type="PANTHER" id="PTHR30371">
    <property type="entry name" value="SEC-INDEPENDENT PROTEIN TRANSLOCASE PROTEIN TATC"/>
    <property type="match status" value="1"/>
</dbReference>
<sequence length="281" mass="30570">MSIAGVVALLRGTPKHPIGDDGRMALSDHLRELRARVIKASLALIVGFIVSLFFFEQLFDLVMDPYTEAVKMMDKDSGAASLSSVNGAAGGFMLYLKLCGLAAFIGTSPIWLYQIWAFLMPGLHAHEKRMSRIFVAVAGPLFLVGVVLGYVTLPKGLEILFAFVPDGLTNIVEFSEYLSFLSRTLLVFGIAFEIPVFCILLNRIGVLPGAALGKYRAWIIVGSFVFAAVATPSGDPFTMSIMAIPMVLLFGISEVITRSHDKRKAARREDRIGDPDVPSVI</sequence>
<evidence type="ECO:0000256" key="3">
    <source>
        <dbReference type="ARBA" id="ARBA00022927"/>
    </source>
</evidence>
<evidence type="ECO:0000256" key="2">
    <source>
        <dbReference type="ARBA" id="ARBA00022692"/>
    </source>
</evidence>
<evidence type="ECO:0000313" key="9">
    <source>
        <dbReference type="Proteomes" id="UP000033772"/>
    </source>
</evidence>
<dbReference type="Proteomes" id="UP000033772">
    <property type="component" value="Unassembled WGS sequence"/>
</dbReference>
<name>A0A1J4NB18_9ACTN</name>
<dbReference type="InterPro" id="IPR002033">
    <property type="entry name" value="TatC"/>
</dbReference>
<keyword evidence="4 7" id="KW-1133">Transmembrane helix</keyword>
<dbReference type="AlphaFoldDB" id="A0A1J4NB18"/>